<accession>A0A7J7JQX5</accession>
<dbReference type="AlphaFoldDB" id="A0A7J7JQX5"/>
<protein>
    <submittedName>
        <fullName evidence="1">Uncharacterized protein</fullName>
    </submittedName>
</protein>
<name>A0A7J7JQX5_BUGNE</name>
<organism evidence="1 2">
    <name type="scientific">Bugula neritina</name>
    <name type="common">Brown bryozoan</name>
    <name type="synonym">Sertularia neritina</name>
    <dbReference type="NCBI Taxonomy" id="10212"/>
    <lineage>
        <taxon>Eukaryota</taxon>
        <taxon>Metazoa</taxon>
        <taxon>Spiralia</taxon>
        <taxon>Lophotrochozoa</taxon>
        <taxon>Bryozoa</taxon>
        <taxon>Gymnolaemata</taxon>
        <taxon>Cheilostomatida</taxon>
        <taxon>Flustrina</taxon>
        <taxon>Buguloidea</taxon>
        <taxon>Bugulidae</taxon>
        <taxon>Bugula</taxon>
    </lineage>
</organism>
<evidence type="ECO:0000313" key="2">
    <source>
        <dbReference type="Proteomes" id="UP000593567"/>
    </source>
</evidence>
<reference evidence="1" key="1">
    <citation type="submission" date="2020-06" db="EMBL/GenBank/DDBJ databases">
        <title>Draft genome of Bugula neritina, a colonial animal packing powerful symbionts and potential medicines.</title>
        <authorList>
            <person name="Rayko M."/>
        </authorList>
    </citation>
    <scope>NUCLEOTIDE SEQUENCE [LARGE SCALE GENOMIC DNA]</scope>
    <source>
        <strain evidence="1">Kwan_BN1</strain>
    </source>
</reference>
<dbReference type="Proteomes" id="UP000593567">
    <property type="component" value="Unassembled WGS sequence"/>
</dbReference>
<dbReference type="OrthoDB" id="6086925at2759"/>
<comment type="caution">
    <text evidence="1">The sequence shown here is derived from an EMBL/GenBank/DDBJ whole genome shotgun (WGS) entry which is preliminary data.</text>
</comment>
<proteinExistence type="predicted"/>
<dbReference type="EMBL" id="VXIV02001992">
    <property type="protein sequence ID" value="KAF6028071.1"/>
    <property type="molecule type" value="Genomic_DNA"/>
</dbReference>
<keyword evidence="2" id="KW-1185">Reference proteome</keyword>
<evidence type="ECO:0000313" key="1">
    <source>
        <dbReference type="EMBL" id="KAF6028071.1"/>
    </source>
</evidence>
<sequence length="93" mass="11032">MENEFWYGSWINGPEYQNYDSQVYSDMPCARCYTKTRSAFLMIPAKRDCPSGWTKEYEEMKLGQTMSSQNNMLYMEYGVTLSRGDTREQVYSR</sequence>
<gene>
    <name evidence="1" type="ORF">EB796_013620</name>
</gene>